<evidence type="ECO:0000313" key="1">
    <source>
        <dbReference type="EMBL" id="CAK7272577.1"/>
    </source>
</evidence>
<accession>A0ABP0DZ71</accession>
<dbReference type="SUPFAM" id="SSF51182">
    <property type="entry name" value="RmlC-like cupins"/>
    <property type="match status" value="1"/>
</dbReference>
<dbReference type="Proteomes" id="UP001642502">
    <property type="component" value="Unassembled WGS sequence"/>
</dbReference>
<dbReference type="PANTHER" id="PTHR40434">
    <property type="entry name" value="CUPIN_2 DOMAIN-CONTAINING PROTEIN"/>
    <property type="match status" value="1"/>
</dbReference>
<dbReference type="EMBL" id="CAWUON010000092">
    <property type="protein sequence ID" value="CAK7272577.1"/>
    <property type="molecule type" value="Genomic_DNA"/>
</dbReference>
<dbReference type="PANTHER" id="PTHR40434:SF1">
    <property type="entry name" value="CUPIN TYPE-1 DOMAIN-CONTAINING PROTEIN"/>
    <property type="match status" value="1"/>
</dbReference>
<proteinExistence type="predicted"/>
<name>A0ABP0DZ71_9PEZI</name>
<sequence>MSTKSAKDGEAEVRSWGFHHVFTWTDGPLVTDADRASRNAYYRPHTHAGLTTHLILRGQLTIAYPNDPVAAKVKTTYGVGERLDVASGVAHEVWVGPEGCTYVIGE</sequence>
<protein>
    <submittedName>
        <fullName evidence="1">Uncharacterized protein</fullName>
    </submittedName>
</protein>
<comment type="caution">
    <text evidence="1">The sequence shown here is derived from an EMBL/GenBank/DDBJ whole genome shotgun (WGS) entry which is preliminary data.</text>
</comment>
<organism evidence="1 2">
    <name type="scientific">Sporothrix epigloea</name>
    <dbReference type="NCBI Taxonomy" id="1892477"/>
    <lineage>
        <taxon>Eukaryota</taxon>
        <taxon>Fungi</taxon>
        <taxon>Dikarya</taxon>
        <taxon>Ascomycota</taxon>
        <taxon>Pezizomycotina</taxon>
        <taxon>Sordariomycetes</taxon>
        <taxon>Sordariomycetidae</taxon>
        <taxon>Ophiostomatales</taxon>
        <taxon>Ophiostomataceae</taxon>
        <taxon>Sporothrix</taxon>
    </lineage>
</organism>
<dbReference type="InterPro" id="IPR011051">
    <property type="entry name" value="RmlC_Cupin_sf"/>
</dbReference>
<keyword evidence="2" id="KW-1185">Reference proteome</keyword>
<gene>
    <name evidence="1" type="ORF">SEPCBS119000_005200</name>
</gene>
<evidence type="ECO:0000313" key="2">
    <source>
        <dbReference type="Proteomes" id="UP001642502"/>
    </source>
</evidence>
<reference evidence="1 2" key="1">
    <citation type="submission" date="2024-01" db="EMBL/GenBank/DDBJ databases">
        <authorList>
            <person name="Allen C."/>
            <person name="Tagirdzhanova G."/>
        </authorList>
    </citation>
    <scope>NUCLEOTIDE SEQUENCE [LARGE SCALE GENOMIC DNA]</scope>
    <source>
        <strain evidence="1 2">CBS 119000</strain>
    </source>
</reference>